<dbReference type="RefSeq" id="WP_072561613.1">
    <property type="nucleotide sequence ID" value="NZ_CP017921.1"/>
</dbReference>
<dbReference type="PANTHER" id="PTHR43031">
    <property type="entry name" value="FAD-DEPENDENT OXIDOREDUCTASE"/>
    <property type="match status" value="1"/>
</dbReference>
<organism evidence="2 4">
    <name type="scientific">Methanohalophilus halophilus</name>
    <dbReference type="NCBI Taxonomy" id="2177"/>
    <lineage>
        <taxon>Archaea</taxon>
        <taxon>Methanobacteriati</taxon>
        <taxon>Methanobacteriota</taxon>
        <taxon>Stenosarchaea group</taxon>
        <taxon>Methanomicrobia</taxon>
        <taxon>Methanosarcinales</taxon>
        <taxon>Methanosarcinaceae</taxon>
        <taxon>Methanohalophilus</taxon>
    </lineage>
</organism>
<proteinExistence type="predicted"/>
<protein>
    <submittedName>
        <fullName evidence="3">Rhodanese-related sulfurtransferase</fullName>
    </submittedName>
</protein>
<dbReference type="SUPFAM" id="SSF52821">
    <property type="entry name" value="Rhodanese/Cell cycle control phosphatase"/>
    <property type="match status" value="1"/>
</dbReference>
<reference evidence="2 4" key="1">
    <citation type="submission" date="2016-10" db="EMBL/GenBank/DDBJ databases">
        <title>Methanohalophilus halophilus.</title>
        <authorList>
            <person name="L'haridon S."/>
        </authorList>
    </citation>
    <scope>NUCLEOTIDE SEQUENCE [LARGE SCALE GENOMIC DNA]</scope>
    <source>
        <strain evidence="2 4">Z-7982</strain>
    </source>
</reference>
<dbReference type="PANTHER" id="PTHR43031:SF1">
    <property type="entry name" value="PYRIDINE NUCLEOTIDE-DISULPHIDE OXIDOREDUCTASE"/>
    <property type="match status" value="1"/>
</dbReference>
<evidence type="ECO:0000313" key="4">
    <source>
        <dbReference type="Proteomes" id="UP000186879"/>
    </source>
</evidence>
<dbReference type="SMART" id="SM00450">
    <property type="entry name" value="RHOD"/>
    <property type="match status" value="1"/>
</dbReference>
<dbReference type="Proteomes" id="UP000186879">
    <property type="component" value="Chromosome"/>
</dbReference>
<dbReference type="CDD" id="cd00158">
    <property type="entry name" value="RHOD"/>
    <property type="match status" value="1"/>
</dbReference>
<dbReference type="Pfam" id="PF00581">
    <property type="entry name" value="Rhodanese"/>
    <property type="match status" value="1"/>
</dbReference>
<reference evidence="3 5" key="2">
    <citation type="submission" date="2016-10" db="EMBL/GenBank/DDBJ databases">
        <authorList>
            <person name="de Groot N.N."/>
        </authorList>
    </citation>
    <scope>NUCLEOTIDE SEQUENCE [LARGE SCALE GENOMIC DNA]</scope>
    <source>
        <strain evidence="3 5">Z-7982</strain>
    </source>
</reference>
<dbReference type="Proteomes" id="UP000198669">
    <property type="component" value="Unassembled WGS sequence"/>
</dbReference>
<dbReference type="KEGG" id="mhaz:BHR79_06550"/>
<dbReference type="GeneID" id="71766669"/>
<keyword evidence="3" id="KW-0808">Transferase</keyword>
<sequence>MIEYSITNLEKKANTYNFNGGILIGHSKKVIFLVSLILLGTITSCSAFVDSDTQSTVVAFDISVNGYTDVDVNQAKQMLDTEDIFLLDVRTQSEFDEGHIKYANLIGVTQLSSRLDEVPSNETILVYCKSGVRSASASNTLVGAGYTDVYNMDGGITAWKAAGYPVVTYDIYDDNENYVIDIEEISTSIDDYLVGQLEISEISQLVDYFLSGDEYC</sequence>
<dbReference type="EMBL" id="FNMU01000003">
    <property type="protein sequence ID" value="SDW56226.1"/>
    <property type="molecule type" value="Genomic_DNA"/>
</dbReference>
<dbReference type="STRING" id="2177.BHR79_06550"/>
<dbReference type="PROSITE" id="PS50206">
    <property type="entry name" value="RHODANESE_3"/>
    <property type="match status" value="1"/>
</dbReference>
<feature type="domain" description="Rhodanese" evidence="1">
    <location>
        <begin position="80"/>
        <end position="168"/>
    </location>
</feature>
<evidence type="ECO:0000313" key="5">
    <source>
        <dbReference type="Proteomes" id="UP000198669"/>
    </source>
</evidence>
<dbReference type="Gene3D" id="3.40.250.10">
    <property type="entry name" value="Rhodanese-like domain"/>
    <property type="match status" value="1"/>
</dbReference>
<dbReference type="InterPro" id="IPR050229">
    <property type="entry name" value="GlpE_sulfurtransferase"/>
</dbReference>
<evidence type="ECO:0000313" key="2">
    <source>
        <dbReference type="EMBL" id="APH39177.1"/>
    </source>
</evidence>
<dbReference type="InterPro" id="IPR001763">
    <property type="entry name" value="Rhodanese-like_dom"/>
</dbReference>
<keyword evidence="4" id="KW-1185">Reference proteome</keyword>
<dbReference type="GO" id="GO:0016740">
    <property type="term" value="F:transferase activity"/>
    <property type="evidence" value="ECO:0007669"/>
    <property type="project" value="UniProtKB-KW"/>
</dbReference>
<evidence type="ECO:0000259" key="1">
    <source>
        <dbReference type="PROSITE" id="PS50206"/>
    </source>
</evidence>
<gene>
    <name evidence="2" type="ORF">BHR79_06550</name>
    <name evidence="3" type="ORF">SAMN04515625_1200</name>
</gene>
<accession>A0A1L3Q2U0</accession>
<dbReference type="EMBL" id="CP017921">
    <property type="protein sequence ID" value="APH39177.1"/>
    <property type="molecule type" value="Genomic_DNA"/>
</dbReference>
<dbReference type="AlphaFoldDB" id="A0A1L3Q2U0"/>
<name>A0A1L3Q2U0_9EURY</name>
<evidence type="ECO:0000313" key="3">
    <source>
        <dbReference type="EMBL" id="SDW56226.1"/>
    </source>
</evidence>
<dbReference type="InterPro" id="IPR036873">
    <property type="entry name" value="Rhodanese-like_dom_sf"/>
</dbReference>